<sequence length="290" mass="31235">MRSVVASHGPGSSPSRRNAAGDVAGRRSHSGGGRHHVACGAWPHACRNVCGAWRVMRQPVAHPVGETNSHRAPTSKHRSAADRAKIAREISSSGRPSLGLHCATSARINSKKLAAMRGRRASDRARLCARSTTGNKNPPSVCTRRADEFCHGWNLLKKTIGTSTITAVARRRRGGGREVVEGEGAALVRLEARVDVCSSYDCSPSTCVTLNGPGIQLAVGPQPLRLRNHNFGLAHRIMVKRLETASHDPLGITDSSCKNQLVMVSVQYGPFYTYIPIRSTTIGKESLEIR</sequence>
<evidence type="ECO:0000313" key="2">
    <source>
        <dbReference type="EMBL" id="KZV17626.1"/>
    </source>
</evidence>
<evidence type="ECO:0000256" key="1">
    <source>
        <dbReference type="SAM" id="MobiDB-lite"/>
    </source>
</evidence>
<reference evidence="2 3" key="1">
    <citation type="journal article" date="2015" name="Proc. Natl. Acad. Sci. U.S.A.">
        <title>The resurrection genome of Boea hygrometrica: A blueprint for survival of dehydration.</title>
        <authorList>
            <person name="Xiao L."/>
            <person name="Yang G."/>
            <person name="Zhang L."/>
            <person name="Yang X."/>
            <person name="Zhao S."/>
            <person name="Ji Z."/>
            <person name="Zhou Q."/>
            <person name="Hu M."/>
            <person name="Wang Y."/>
            <person name="Chen M."/>
            <person name="Xu Y."/>
            <person name="Jin H."/>
            <person name="Xiao X."/>
            <person name="Hu G."/>
            <person name="Bao F."/>
            <person name="Hu Y."/>
            <person name="Wan P."/>
            <person name="Li L."/>
            <person name="Deng X."/>
            <person name="Kuang T."/>
            <person name="Xiang C."/>
            <person name="Zhu J.K."/>
            <person name="Oliver M.J."/>
            <person name="He Y."/>
        </authorList>
    </citation>
    <scope>NUCLEOTIDE SEQUENCE [LARGE SCALE GENOMIC DNA]</scope>
    <source>
        <strain evidence="3">cv. XS01</strain>
    </source>
</reference>
<evidence type="ECO:0000313" key="3">
    <source>
        <dbReference type="Proteomes" id="UP000250235"/>
    </source>
</evidence>
<protein>
    <submittedName>
        <fullName evidence="2">Cleavage stimulation factor subunit 2-like</fullName>
    </submittedName>
</protein>
<feature type="compositionally biased region" description="Basic residues" evidence="1">
    <location>
        <begin position="26"/>
        <end position="37"/>
    </location>
</feature>
<dbReference type="Proteomes" id="UP000250235">
    <property type="component" value="Unassembled WGS sequence"/>
</dbReference>
<keyword evidence="3" id="KW-1185">Reference proteome</keyword>
<accession>A0A2Z7A7V2</accession>
<proteinExistence type="predicted"/>
<gene>
    <name evidence="2" type="ORF">F511_16982</name>
</gene>
<organism evidence="2 3">
    <name type="scientific">Dorcoceras hygrometricum</name>
    <dbReference type="NCBI Taxonomy" id="472368"/>
    <lineage>
        <taxon>Eukaryota</taxon>
        <taxon>Viridiplantae</taxon>
        <taxon>Streptophyta</taxon>
        <taxon>Embryophyta</taxon>
        <taxon>Tracheophyta</taxon>
        <taxon>Spermatophyta</taxon>
        <taxon>Magnoliopsida</taxon>
        <taxon>eudicotyledons</taxon>
        <taxon>Gunneridae</taxon>
        <taxon>Pentapetalae</taxon>
        <taxon>asterids</taxon>
        <taxon>lamiids</taxon>
        <taxon>Lamiales</taxon>
        <taxon>Gesneriaceae</taxon>
        <taxon>Didymocarpoideae</taxon>
        <taxon>Trichosporeae</taxon>
        <taxon>Loxocarpinae</taxon>
        <taxon>Dorcoceras</taxon>
    </lineage>
</organism>
<feature type="region of interest" description="Disordered" evidence="1">
    <location>
        <begin position="1"/>
        <end position="37"/>
    </location>
</feature>
<dbReference type="AlphaFoldDB" id="A0A2Z7A7V2"/>
<dbReference type="EMBL" id="KV018120">
    <property type="protein sequence ID" value="KZV17626.1"/>
    <property type="molecule type" value="Genomic_DNA"/>
</dbReference>
<name>A0A2Z7A7V2_9LAMI</name>